<feature type="non-terminal residue" evidence="2">
    <location>
        <position position="1"/>
    </location>
</feature>
<dbReference type="EMBL" id="CADCVB010000057">
    <property type="protein sequence ID" value="CAA9417312.1"/>
    <property type="molecule type" value="Genomic_DNA"/>
</dbReference>
<reference evidence="2" key="1">
    <citation type="submission" date="2020-02" db="EMBL/GenBank/DDBJ databases">
        <authorList>
            <person name="Meier V. D."/>
        </authorList>
    </citation>
    <scope>NUCLEOTIDE SEQUENCE</scope>
    <source>
        <strain evidence="2">AVDCRST_MAG78</strain>
    </source>
</reference>
<proteinExistence type="predicted"/>
<protein>
    <submittedName>
        <fullName evidence="2">Uncharacterized protein</fullName>
    </submittedName>
</protein>
<gene>
    <name evidence="2" type="ORF">AVDCRST_MAG78-781</name>
</gene>
<feature type="compositionally biased region" description="Basic and acidic residues" evidence="1">
    <location>
        <begin position="1"/>
        <end position="15"/>
    </location>
</feature>
<organism evidence="2">
    <name type="scientific">uncultured Rubrobacteraceae bacterium</name>
    <dbReference type="NCBI Taxonomy" id="349277"/>
    <lineage>
        <taxon>Bacteria</taxon>
        <taxon>Bacillati</taxon>
        <taxon>Actinomycetota</taxon>
        <taxon>Rubrobacteria</taxon>
        <taxon>Rubrobacterales</taxon>
        <taxon>Rubrobacteraceae</taxon>
        <taxon>environmental samples</taxon>
    </lineage>
</organism>
<accession>A0A6J4PKN6</accession>
<feature type="region of interest" description="Disordered" evidence="1">
    <location>
        <begin position="1"/>
        <end position="73"/>
    </location>
</feature>
<dbReference type="AlphaFoldDB" id="A0A6J4PKN6"/>
<evidence type="ECO:0000313" key="2">
    <source>
        <dbReference type="EMBL" id="CAA9417312.1"/>
    </source>
</evidence>
<sequence>AYRFHEDPRDTRLPDGCRPACGPQSTRAGGRAPVVARPQTCRRRGRRLQPADELRARGREAAADARPPGSGCRERRVAGFLALALRLRQERCALLAAARARGGAGDPRRRDHQDAL</sequence>
<feature type="non-terminal residue" evidence="2">
    <location>
        <position position="116"/>
    </location>
</feature>
<evidence type="ECO:0000256" key="1">
    <source>
        <dbReference type="SAM" id="MobiDB-lite"/>
    </source>
</evidence>
<name>A0A6J4PKN6_9ACTN</name>
<feature type="compositionally biased region" description="Basic and acidic residues" evidence="1">
    <location>
        <begin position="49"/>
        <end position="63"/>
    </location>
</feature>